<dbReference type="OrthoDB" id="188042at2759"/>
<gene>
    <name evidence="1" type="ORF">AB675_11428</name>
</gene>
<dbReference type="PANTHER" id="PTHR48172:SF2">
    <property type="entry name" value="VACUOLAR PROTEIN SORTING PROTEIN 62"/>
    <property type="match status" value="1"/>
</dbReference>
<evidence type="ECO:0000313" key="2">
    <source>
        <dbReference type="Proteomes" id="UP000038010"/>
    </source>
</evidence>
<dbReference type="RefSeq" id="XP_017999879.1">
    <property type="nucleotide sequence ID" value="XM_018140274.1"/>
</dbReference>
<sequence length="516" mass="59722">MKQPKTKATIGILATLISYVSVNSYLHTTHPDLFVWSPEDREEAQWMATSKWWLDRKACRWLGLCGVPHVHFVQKIFGHRPPAEGTEDDADDAGFDWQNAWLADNDRPENFTENEKQLREIPDYVLEYAPLVHLFSGEQFWPCDIAEHLFHTTPELNYTPIYPESRHPSLKHLDKFNKYNNGRWWLEGEKNIPAKPSDDDVYDPADYEHYPGRSYLDGVKDSFRDLRKWFAPGIDDADQKDDFRKSLKGQAIIKDNSSFRGRYHQELKRAITDAPKKLLRGGRSDAPAILVVIDKGHGVVDAFWFFFYSFNLGNVVFNVRFGNHIGDWEHSMVRFHHGKPKAVFFSEHDFGSAYSYEAVEKIGKRPVIYSAIGTHAMYATPGMHPYVLPWGILHDQTDRGPLWDPALNSYAYTYETKNETLRPSNLSPNAPTGWFHYHGRWGDKFYPLGDRRQYRFAGQYHYGNGPTGPKFKHLDRVKVCEGPTESPCVIKHWLSGTDQIRLGRDIDRDENPDNDL</sequence>
<dbReference type="PANTHER" id="PTHR48172">
    <property type="match status" value="1"/>
</dbReference>
<accession>A0A0N1HTL6</accession>
<proteinExistence type="predicted"/>
<dbReference type="Proteomes" id="UP000038010">
    <property type="component" value="Unassembled WGS sequence"/>
</dbReference>
<dbReference type="GeneID" id="28732154"/>
<organism evidence="1 2">
    <name type="scientific">Cyphellophora attinorum</name>
    <dbReference type="NCBI Taxonomy" id="1664694"/>
    <lineage>
        <taxon>Eukaryota</taxon>
        <taxon>Fungi</taxon>
        <taxon>Dikarya</taxon>
        <taxon>Ascomycota</taxon>
        <taxon>Pezizomycotina</taxon>
        <taxon>Eurotiomycetes</taxon>
        <taxon>Chaetothyriomycetidae</taxon>
        <taxon>Chaetothyriales</taxon>
        <taxon>Cyphellophoraceae</taxon>
        <taxon>Cyphellophora</taxon>
    </lineage>
</organism>
<reference evidence="1 2" key="1">
    <citation type="submission" date="2015-06" db="EMBL/GenBank/DDBJ databases">
        <title>Draft genome of the ant-associated black yeast Phialophora attae CBS 131958.</title>
        <authorList>
            <person name="Moreno L.F."/>
            <person name="Stielow B.J."/>
            <person name="de Hoog S."/>
            <person name="Vicente V.A."/>
            <person name="Weiss V.A."/>
            <person name="de Vries M."/>
            <person name="Cruz L.M."/>
            <person name="Souza E.M."/>
        </authorList>
    </citation>
    <scope>NUCLEOTIDE SEQUENCE [LARGE SCALE GENOMIC DNA]</scope>
    <source>
        <strain evidence="1 2">CBS 131958</strain>
    </source>
</reference>
<dbReference type="AlphaFoldDB" id="A0A0N1HTL6"/>
<dbReference type="InterPro" id="IPR009291">
    <property type="entry name" value="Vps62"/>
</dbReference>
<dbReference type="EMBL" id="LFJN01000013">
    <property type="protein sequence ID" value="KPI39916.1"/>
    <property type="molecule type" value="Genomic_DNA"/>
</dbReference>
<dbReference type="Pfam" id="PF06101">
    <property type="entry name" value="Vps62"/>
    <property type="match status" value="1"/>
</dbReference>
<keyword evidence="2" id="KW-1185">Reference proteome</keyword>
<comment type="caution">
    <text evidence="1">The sequence shown here is derived from an EMBL/GenBank/DDBJ whole genome shotgun (WGS) entry which is preliminary data.</text>
</comment>
<dbReference type="VEuPathDB" id="FungiDB:AB675_11428"/>
<protein>
    <submittedName>
        <fullName evidence="1">Putative vacuolar protein sorting-associated protein TDA6</fullName>
    </submittedName>
</protein>
<evidence type="ECO:0000313" key="1">
    <source>
        <dbReference type="EMBL" id="KPI39916.1"/>
    </source>
</evidence>
<name>A0A0N1HTL6_9EURO</name>